<keyword evidence="3" id="KW-0324">Glycolysis</keyword>
<sequence length="286" mass="30656">MQTNTSPVHLIGPRLRMMTTALTPLENNLVRTILDPGFLDTTPLKDVAERVGMSEAMVVKTAKKLGFTGFRELRRSVAAYNRLPVNEMHKELLPTDSAGEIVTKVFHTAIKALEETLAILDLKAFERAVTLLAGARQRDFYGLGGSAQIARDAVHKFLRIGIRATAYDDTHLMLMSASLLSGQDVVLVVSHSGQTAGLIEAAKAAQASGAAIIALTNYPDSPLAGLADAVLYSTAQGSPLMGENAAARIAQLNIIDALFVAVAQHDYATAEDNLARTMGIVAHKRR</sequence>
<dbReference type="Pfam" id="PF01418">
    <property type="entry name" value="HTH_6"/>
    <property type="match status" value="1"/>
</dbReference>
<evidence type="ECO:0000256" key="2">
    <source>
        <dbReference type="ARBA" id="ARBA00023125"/>
    </source>
</evidence>
<dbReference type="InterPro" id="IPR000281">
    <property type="entry name" value="HTH_RpiR"/>
</dbReference>
<dbReference type="InterPro" id="IPR001347">
    <property type="entry name" value="SIS_dom"/>
</dbReference>
<organism evidence="7 8">
    <name type="scientific">Robbsia betulipollinis</name>
    <dbReference type="NCBI Taxonomy" id="2981849"/>
    <lineage>
        <taxon>Bacteria</taxon>
        <taxon>Pseudomonadati</taxon>
        <taxon>Pseudomonadota</taxon>
        <taxon>Betaproteobacteria</taxon>
        <taxon>Burkholderiales</taxon>
        <taxon>Burkholderiaceae</taxon>
        <taxon>Robbsia</taxon>
    </lineage>
</organism>
<evidence type="ECO:0000313" key="8">
    <source>
        <dbReference type="Proteomes" id="UP001082899"/>
    </source>
</evidence>
<evidence type="ECO:0000259" key="5">
    <source>
        <dbReference type="PROSITE" id="PS51071"/>
    </source>
</evidence>
<dbReference type="PROSITE" id="PS51464">
    <property type="entry name" value="SIS"/>
    <property type="match status" value="1"/>
</dbReference>
<keyword evidence="2" id="KW-0238">DNA-binding</keyword>
<evidence type="ECO:0000256" key="4">
    <source>
        <dbReference type="ARBA" id="ARBA00023163"/>
    </source>
</evidence>
<evidence type="ECO:0000256" key="1">
    <source>
        <dbReference type="ARBA" id="ARBA00023015"/>
    </source>
</evidence>
<dbReference type="InterPro" id="IPR036388">
    <property type="entry name" value="WH-like_DNA-bd_sf"/>
</dbReference>
<protein>
    <submittedName>
        <fullName evidence="7">MurR/RpiR family transcriptional regulator</fullName>
    </submittedName>
</protein>
<dbReference type="InterPro" id="IPR009057">
    <property type="entry name" value="Homeodomain-like_sf"/>
</dbReference>
<reference evidence="7" key="1">
    <citation type="submission" date="2022-11" db="EMBL/GenBank/DDBJ databases">
        <title>Robbsia betulipollinis sp. nov., isolated from pollen of birch (Betula pendula).</title>
        <authorList>
            <person name="Shi H."/>
            <person name="Ambika Manirajan B."/>
            <person name="Ratering S."/>
            <person name="Geissler-Plaum R."/>
            <person name="Schnell S."/>
        </authorList>
    </citation>
    <scope>NUCLEOTIDE SEQUENCE</scope>
    <source>
        <strain evidence="7">Bb-Pol-6</strain>
    </source>
</reference>
<gene>
    <name evidence="7" type="ORF">OVY01_01160</name>
</gene>
<comment type="caution">
    <text evidence="7">The sequence shown here is derived from an EMBL/GenBank/DDBJ whole genome shotgun (WGS) entry which is preliminary data.</text>
</comment>
<dbReference type="InterPro" id="IPR047640">
    <property type="entry name" value="RpiR-like"/>
</dbReference>
<dbReference type="Proteomes" id="UP001082899">
    <property type="component" value="Unassembled WGS sequence"/>
</dbReference>
<keyword evidence="8" id="KW-1185">Reference proteome</keyword>
<dbReference type="PANTHER" id="PTHR30514">
    <property type="entry name" value="GLUCOKINASE"/>
    <property type="match status" value="1"/>
</dbReference>
<evidence type="ECO:0000256" key="3">
    <source>
        <dbReference type="ARBA" id="ARBA00023152"/>
    </source>
</evidence>
<dbReference type="NCBIfam" id="NF008458">
    <property type="entry name" value="PRK11337.1"/>
    <property type="match status" value="1"/>
</dbReference>
<dbReference type="Pfam" id="PF01380">
    <property type="entry name" value="SIS"/>
    <property type="match status" value="1"/>
</dbReference>
<dbReference type="EMBL" id="JAPMXC010000001">
    <property type="protein sequence ID" value="MCY0385870.1"/>
    <property type="molecule type" value="Genomic_DNA"/>
</dbReference>
<dbReference type="InterPro" id="IPR046348">
    <property type="entry name" value="SIS_dom_sf"/>
</dbReference>
<dbReference type="PANTHER" id="PTHR30514:SF1">
    <property type="entry name" value="HTH-TYPE TRANSCRIPTIONAL REGULATOR HEXR-RELATED"/>
    <property type="match status" value="1"/>
</dbReference>
<evidence type="ECO:0000313" key="7">
    <source>
        <dbReference type="EMBL" id="MCY0385870.1"/>
    </source>
</evidence>
<dbReference type="SUPFAM" id="SSF53697">
    <property type="entry name" value="SIS domain"/>
    <property type="match status" value="1"/>
</dbReference>
<dbReference type="RefSeq" id="WP_267845004.1">
    <property type="nucleotide sequence ID" value="NZ_JAPMXC010000001.1"/>
</dbReference>
<dbReference type="Gene3D" id="3.40.50.10490">
    <property type="entry name" value="Glucose-6-phosphate isomerase like protein, domain 1"/>
    <property type="match status" value="1"/>
</dbReference>
<dbReference type="SUPFAM" id="SSF46689">
    <property type="entry name" value="Homeodomain-like"/>
    <property type="match status" value="1"/>
</dbReference>
<dbReference type="CDD" id="cd05013">
    <property type="entry name" value="SIS_RpiR"/>
    <property type="match status" value="1"/>
</dbReference>
<keyword evidence="4" id="KW-0804">Transcription</keyword>
<name>A0ABT3ZH67_9BURK</name>
<dbReference type="Gene3D" id="1.10.10.10">
    <property type="entry name" value="Winged helix-like DNA-binding domain superfamily/Winged helix DNA-binding domain"/>
    <property type="match status" value="1"/>
</dbReference>
<feature type="domain" description="HTH rpiR-type" evidence="5">
    <location>
        <begin position="9"/>
        <end position="84"/>
    </location>
</feature>
<dbReference type="PROSITE" id="PS51071">
    <property type="entry name" value="HTH_RPIR"/>
    <property type="match status" value="1"/>
</dbReference>
<proteinExistence type="predicted"/>
<keyword evidence="1" id="KW-0805">Transcription regulation</keyword>
<evidence type="ECO:0000259" key="6">
    <source>
        <dbReference type="PROSITE" id="PS51464"/>
    </source>
</evidence>
<accession>A0ABT3ZH67</accession>
<dbReference type="InterPro" id="IPR035472">
    <property type="entry name" value="RpiR-like_SIS"/>
</dbReference>
<feature type="domain" description="SIS" evidence="6">
    <location>
        <begin position="128"/>
        <end position="268"/>
    </location>
</feature>